<keyword evidence="7" id="KW-1185">Reference proteome</keyword>
<dbReference type="GO" id="GO:0020037">
    <property type="term" value="F:heme binding"/>
    <property type="evidence" value="ECO:0007669"/>
    <property type="project" value="InterPro"/>
</dbReference>
<reference evidence="7" key="1">
    <citation type="submission" date="2020-01" db="EMBL/GenBank/DDBJ databases">
        <title>Phosphoaccumulans saitamaens gen. nov., sp. nov., a polyphosphate accumulating bacterium isolated from surface river water.</title>
        <authorList>
            <person name="Watanabe K."/>
            <person name="Suda W."/>
        </authorList>
    </citation>
    <scope>NUCLEOTIDE SEQUENCE [LARGE SCALE GENOMIC DNA]</scope>
    <source>
        <strain evidence="7">ICHIAU1</strain>
    </source>
</reference>
<dbReference type="PANTHER" id="PTHR40942:SF4">
    <property type="entry name" value="CYTOCHROME C5"/>
    <property type="match status" value="1"/>
</dbReference>
<keyword evidence="3" id="KW-0479">Metal-binding</keyword>
<dbReference type="GO" id="GO:0009055">
    <property type="term" value="F:electron transfer activity"/>
    <property type="evidence" value="ECO:0007669"/>
    <property type="project" value="InterPro"/>
</dbReference>
<dbReference type="RefSeq" id="WP_162048787.1">
    <property type="nucleotide sequence ID" value="NZ_AP019011.1"/>
</dbReference>
<dbReference type="PANTHER" id="PTHR40942">
    <property type="match status" value="1"/>
</dbReference>
<keyword evidence="2" id="KW-0349">Heme</keyword>
<dbReference type="Proteomes" id="UP000463961">
    <property type="component" value="Chromosome"/>
</dbReference>
<dbReference type="InterPro" id="IPR036909">
    <property type="entry name" value="Cyt_c-like_dom_sf"/>
</dbReference>
<organism evidence="6 7">
    <name type="scientific">Fluviibacter phosphoraccumulans</name>
    <dbReference type="NCBI Taxonomy" id="1751046"/>
    <lineage>
        <taxon>Bacteria</taxon>
        <taxon>Pseudomonadati</taxon>
        <taxon>Pseudomonadota</taxon>
        <taxon>Betaproteobacteria</taxon>
        <taxon>Rhodocyclales</taxon>
        <taxon>Fluviibacteraceae</taxon>
        <taxon>Fluviibacter</taxon>
    </lineage>
</organism>
<dbReference type="Gene3D" id="1.10.760.10">
    <property type="entry name" value="Cytochrome c-like domain"/>
    <property type="match status" value="1"/>
</dbReference>
<dbReference type="AlphaFoldDB" id="A0A679IDD1"/>
<evidence type="ECO:0000256" key="2">
    <source>
        <dbReference type="ARBA" id="ARBA00022617"/>
    </source>
</evidence>
<evidence type="ECO:0000313" key="7">
    <source>
        <dbReference type="Proteomes" id="UP000463961"/>
    </source>
</evidence>
<evidence type="ECO:0000256" key="1">
    <source>
        <dbReference type="ARBA" id="ARBA00022448"/>
    </source>
</evidence>
<dbReference type="PRINTS" id="PR00607">
    <property type="entry name" value="CYTCHROMECIE"/>
</dbReference>
<dbReference type="SUPFAM" id="SSF46626">
    <property type="entry name" value="Cytochrome c"/>
    <property type="match status" value="1"/>
</dbReference>
<dbReference type="Pfam" id="PF13442">
    <property type="entry name" value="Cytochrome_CBB3"/>
    <property type="match status" value="1"/>
</dbReference>
<evidence type="ECO:0000256" key="4">
    <source>
        <dbReference type="ARBA" id="ARBA00022982"/>
    </source>
</evidence>
<keyword evidence="1" id="KW-0813">Transport</keyword>
<protein>
    <submittedName>
        <fullName evidence="6">Cytochrome c</fullName>
    </submittedName>
</protein>
<dbReference type="PROSITE" id="PS51007">
    <property type="entry name" value="CYTC"/>
    <property type="match status" value="1"/>
</dbReference>
<dbReference type="InterPro" id="IPR009056">
    <property type="entry name" value="Cyt_c-like_dom"/>
</dbReference>
<accession>A0A679IDD1</accession>
<dbReference type="OrthoDB" id="9814708at2"/>
<name>A0A679IDD1_9RHOO</name>
<proteinExistence type="predicted"/>
<evidence type="ECO:0000256" key="3">
    <source>
        <dbReference type="ARBA" id="ARBA00022723"/>
    </source>
</evidence>
<sequence length="143" mass="14383">MADKNSSSKMMYLSIAIAVVLIAVVVPFSMTGKGSSGSNADDVESRIAPVAKIEMQAGGGDGGVKDGKTVYNTVCAGCHGAGVLGAPKFGDKAAWAPRIAQGIATLNNHAINGIRGMPARGGAASLSDDEVKAGVEYMVNGSK</sequence>
<evidence type="ECO:0000256" key="5">
    <source>
        <dbReference type="ARBA" id="ARBA00023004"/>
    </source>
</evidence>
<dbReference type="InterPro" id="IPR002323">
    <property type="entry name" value="Cyt_CIE"/>
</dbReference>
<dbReference type="GO" id="GO:0005506">
    <property type="term" value="F:iron ion binding"/>
    <property type="evidence" value="ECO:0007669"/>
    <property type="project" value="InterPro"/>
</dbReference>
<evidence type="ECO:0000313" key="6">
    <source>
        <dbReference type="EMBL" id="BBU68289.1"/>
    </source>
</evidence>
<keyword evidence="5" id="KW-0408">Iron</keyword>
<gene>
    <name evidence="6" type="ORF">ICHIAU1_05720</name>
</gene>
<dbReference type="EMBL" id="AP022345">
    <property type="protein sequence ID" value="BBU68289.1"/>
    <property type="molecule type" value="Genomic_DNA"/>
</dbReference>
<keyword evidence="4" id="KW-0249">Electron transport</keyword>